<comment type="subcellular location">
    <subcellularLocation>
        <location evidence="1">Peroxisome membrane</location>
        <topology evidence="1">Multi-pass membrane protein</topology>
    </subcellularLocation>
</comment>
<keyword evidence="11" id="KW-0472">Membrane</keyword>
<evidence type="ECO:0000259" key="14">
    <source>
        <dbReference type="Pfam" id="PF04757"/>
    </source>
</evidence>
<evidence type="ECO:0000256" key="12">
    <source>
        <dbReference type="ARBA" id="ARBA00023140"/>
    </source>
</evidence>
<dbReference type="EMBL" id="CP126215">
    <property type="protein sequence ID" value="WIA17383.1"/>
    <property type="molecule type" value="Genomic_DNA"/>
</dbReference>
<keyword evidence="6" id="KW-0479">Metal-binding</keyword>
<evidence type="ECO:0000256" key="5">
    <source>
        <dbReference type="ARBA" id="ARBA00022692"/>
    </source>
</evidence>
<feature type="domain" description="Pex N-terminal" evidence="14">
    <location>
        <begin position="24"/>
        <end position="307"/>
    </location>
</feature>
<evidence type="ECO:0000313" key="15">
    <source>
        <dbReference type="EMBL" id="WIA17383.1"/>
    </source>
</evidence>
<evidence type="ECO:0000256" key="3">
    <source>
        <dbReference type="ARBA" id="ARBA00008704"/>
    </source>
</evidence>
<sequence length="397" mass="43226">MAFMHLGGDAGAKPTYFEVYAADKLVPTLKAAVIYSLSVLGQSRSWVLRLLSYEDEVFALVSLLLERHSLSTMHATFAESLYGLKRQPAPPKVQPAAAGSAAAAAGSGASSALGLLSRKQQYQALLCEVLLPYLKSKADHLYARHAQQQGGVLGLALARSTQQQQQQASSSSSSGRARLARIAAAARHYGLAALLKLYPYAHAAIEGVKFYYQLCYLLDVLDCHSPTLHLLGQRLVRLTGPEMAQMEREKQQQRQQQLARAAQQPSRVAAAARKWWLLGSAAAADHLRTVLILSVFGFKILEWWYSSAEDRLSSAAALPPPPPPPAPKPHPAGVGLPADVARCPLCRQRRVNPAMLAVSGYAFCYPCLFNHVSEAHCCPVTRIPATLEHIRKLYEAM</sequence>
<dbReference type="InterPro" id="IPR017375">
    <property type="entry name" value="PEX12"/>
</dbReference>
<dbReference type="InterPro" id="IPR006845">
    <property type="entry name" value="Pex_N"/>
</dbReference>
<evidence type="ECO:0000256" key="2">
    <source>
        <dbReference type="ARBA" id="ARBA00004906"/>
    </source>
</evidence>
<dbReference type="CDD" id="cd16451">
    <property type="entry name" value="mRING_PEX12"/>
    <property type="match status" value="1"/>
</dbReference>
<dbReference type="PANTHER" id="PTHR12888:SF0">
    <property type="entry name" value="PEROXISOME ASSEMBLY PROTEIN 12"/>
    <property type="match status" value="1"/>
</dbReference>
<keyword evidence="8" id="KW-0862">Zinc</keyword>
<comment type="similarity">
    <text evidence="3">Belongs to the pex2/pex10/pex12 family.</text>
</comment>
<dbReference type="Gene3D" id="3.30.40.10">
    <property type="entry name" value="Zinc/RING finger domain, C3HC4 (zinc finger)"/>
    <property type="match status" value="1"/>
</dbReference>
<evidence type="ECO:0000256" key="8">
    <source>
        <dbReference type="ARBA" id="ARBA00022833"/>
    </source>
</evidence>
<protein>
    <recommendedName>
        <fullName evidence="13">Peroxin-12</fullName>
    </recommendedName>
</protein>
<evidence type="ECO:0000256" key="1">
    <source>
        <dbReference type="ARBA" id="ARBA00004585"/>
    </source>
</evidence>
<dbReference type="PANTHER" id="PTHR12888">
    <property type="entry name" value="PEROXISOME ASSEMBLY PROTEIN 12 PEROXIN-12"/>
    <property type="match status" value="1"/>
</dbReference>
<evidence type="ECO:0000256" key="13">
    <source>
        <dbReference type="ARBA" id="ARBA00029692"/>
    </source>
</evidence>
<evidence type="ECO:0000256" key="11">
    <source>
        <dbReference type="ARBA" id="ARBA00023136"/>
    </source>
</evidence>
<evidence type="ECO:0000256" key="4">
    <source>
        <dbReference type="ARBA" id="ARBA00022448"/>
    </source>
</evidence>
<evidence type="ECO:0000256" key="10">
    <source>
        <dbReference type="ARBA" id="ARBA00022989"/>
    </source>
</evidence>
<keyword evidence="4" id="KW-0813">Transport</keyword>
<evidence type="ECO:0000313" key="16">
    <source>
        <dbReference type="Proteomes" id="UP001244341"/>
    </source>
</evidence>
<keyword evidence="12" id="KW-0576">Peroxisome</keyword>
<gene>
    <name evidence="15" type="ORF">OEZ85_014241</name>
</gene>
<organism evidence="15 16">
    <name type="scientific">Tetradesmus obliquus</name>
    <name type="common">Green alga</name>
    <name type="synonym">Acutodesmus obliquus</name>
    <dbReference type="NCBI Taxonomy" id="3088"/>
    <lineage>
        <taxon>Eukaryota</taxon>
        <taxon>Viridiplantae</taxon>
        <taxon>Chlorophyta</taxon>
        <taxon>core chlorophytes</taxon>
        <taxon>Chlorophyceae</taxon>
        <taxon>CS clade</taxon>
        <taxon>Sphaeropleales</taxon>
        <taxon>Scenedesmaceae</taxon>
        <taxon>Tetradesmus</taxon>
    </lineage>
</organism>
<dbReference type="PIRSF" id="PIRSF038074">
    <property type="entry name" value="Peroxisome_assembly_p12"/>
    <property type="match status" value="1"/>
</dbReference>
<keyword evidence="16" id="KW-1185">Reference proteome</keyword>
<keyword evidence="7" id="KW-0863">Zinc-finger</keyword>
<dbReference type="SUPFAM" id="SSF57850">
    <property type="entry name" value="RING/U-box"/>
    <property type="match status" value="1"/>
</dbReference>
<evidence type="ECO:0000256" key="6">
    <source>
        <dbReference type="ARBA" id="ARBA00022723"/>
    </source>
</evidence>
<proteinExistence type="inferred from homology"/>
<evidence type="ECO:0000256" key="9">
    <source>
        <dbReference type="ARBA" id="ARBA00022927"/>
    </source>
</evidence>
<dbReference type="InterPro" id="IPR013083">
    <property type="entry name" value="Znf_RING/FYVE/PHD"/>
</dbReference>
<reference evidence="15 16" key="1">
    <citation type="submission" date="2023-05" db="EMBL/GenBank/DDBJ databases">
        <title>A 100% complete, gapless, phased diploid assembly of the Scenedesmus obliquus UTEX 3031 genome.</title>
        <authorList>
            <person name="Biondi T.C."/>
            <person name="Hanschen E.R."/>
            <person name="Kwon T."/>
            <person name="Eng W."/>
            <person name="Kruse C.P.S."/>
            <person name="Koehler S.I."/>
            <person name="Kunde Y."/>
            <person name="Gleasner C.D."/>
            <person name="You Mak K.T."/>
            <person name="Polle J."/>
            <person name="Hovde B.T."/>
            <person name="Starkenburg S.R."/>
        </authorList>
    </citation>
    <scope>NUCLEOTIDE SEQUENCE [LARGE SCALE GENOMIC DNA]</scope>
    <source>
        <strain evidence="15 16">DOE0152z</strain>
    </source>
</reference>
<name>A0ABY8U7D8_TETOB</name>
<keyword evidence="9" id="KW-0653">Protein transport</keyword>
<dbReference type="Pfam" id="PF04757">
    <property type="entry name" value="Pex2_Pex12"/>
    <property type="match status" value="1"/>
</dbReference>
<keyword evidence="5" id="KW-0812">Transmembrane</keyword>
<dbReference type="Proteomes" id="UP001244341">
    <property type="component" value="Chromosome 8b"/>
</dbReference>
<accession>A0ABY8U7D8</accession>
<evidence type="ECO:0000256" key="7">
    <source>
        <dbReference type="ARBA" id="ARBA00022771"/>
    </source>
</evidence>
<comment type="pathway">
    <text evidence="2">Protein modification; protein ubiquitination.</text>
</comment>
<keyword evidence="10" id="KW-1133">Transmembrane helix</keyword>